<dbReference type="EMBL" id="JAGDFX010000007">
    <property type="protein sequence ID" value="MBO1519458.1"/>
    <property type="molecule type" value="Genomic_DNA"/>
</dbReference>
<dbReference type="Pfam" id="PF05545">
    <property type="entry name" value="FixQ"/>
    <property type="match status" value="1"/>
</dbReference>
<gene>
    <name evidence="2" type="ORF">J3U76_07430</name>
</gene>
<comment type="caution">
    <text evidence="2">The sequence shown here is derived from an EMBL/GenBank/DDBJ whole genome shotgun (WGS) entry which is preliminary data.</text>
</comment>
<keyword evidence="1" id="KW-0812">Transmembrane</keyword>
<dbReference type="CDD" id="cd01324">
    <property type="entry name" value="cbb3_Oxidase_CcoQ"/>
    <property type="match status" value="1"/>
</dbReference>
<dbReference type="InterPro" id="IPR008621">
    <property type="entry name" value="Cbb3-typ_cyt_oxidase_comp"/>
</dbReference>
<reference evidence="2 3" key="1">
    <citation type="submission" date="2021-03" db="EMBL/GenBank/DDBJ databases">
        <title>Oceanisphaera sp. nov., isolated from the intestine.</title>
        <authorList>
            <person name="Zhao L.-H."/>
            <person name="Shi L.-F."/>
        </authorList>
    </citation>
    <scope>NUCLEOTIDE SEQUENCE [LARGE SCALE GENOMIC DNA]</scope>
    <source>
        <strain evidence="2 3">DM8</strain>
    </source>
</reference>
<keyword evidence="1" id="KW-0472">Membrane</keyword>
<accession>A0ABS3NFV1</accession>
<feature type="transmembrane region" description="Helical" evidence="1">
    <location>
        <begin position="12"/>
        <end position="33"/>
    </location>
</feature>
<keyword evidence="3" id="KW-1185">Reference proteome</keyword>
<keyword evidence="1" id="KW-1133">Transmembrane helix</keyword>
<evidence type="ECO:0000313" key="2">
    <source>
        <dbReference type="EMBL" id="MBO1519458.1"/>
    </source>
</evidence>
<name>A0ABS3NFV1_9GAMM</name>
<dbReference type="RefSeq" id="WP_208005333.1">
    <property type="nucleotide sequence ID" value="NZ_JAGDFX010000007.1"/>
</dbReference>
<proteinExistence type="predicted"/>
<evidence type="ECO:0000256" key="1">
    <source>
        <dbReference type="SAM" id="Phobius"/>
    </source>
</evidence>
<protein>
    <submittedName>
        <fullName evidence="2">Cbb3-type cytochrome c oxidase subunit 3</fullName>
    </submittedName>
</protein>
<sequence>MDFSTLEALKPTIISFQTLLLFVMFIGLVIWAYSKRRKHKFDAIANSIFDDEDLAGSASQGTGQDRAGANKE</sequence>
<organism evidence="2 3">
    <name type="scientific">Oceanisphaera pacifica</name>
    <dbReference type="NCBI Taxonomy" id="2818389"/>
    <lineage>
        <taxon>Bacteria</taxon>
        <taxon>Pseudomonadati</taxon>
        <taxon>Pseudomonadota</taxon>
        <taxon>Gammaproteobacteria</taxon>
        <taxon>Aeromonadales</taxon>
        <taxon>Aeromonadaceae</taxon>
        <taxon>Oceanisphaera</taxon>
    </lineage>
</organism>
<dbReference type="Proteomes" id="UP000664882">
    <property type="component" value="Unassembled WGS sequence"/>
</dbReference>
<evidence type="ECO:0000313" key="3">
    <source>
        <dbReference type="Proteomes" id="UP000664882"/>
    </source>
</evidence>